<evidence type="ECO:0000256" key="5">
    <source>
        <dbReference type="ARBA" id="ARBA00023136"/>
    </source>
</evidence>
<keyword evidence="4 6" id="KW-1133">Transmembrane helix</keyword>
<dbReference type="PANTHER" id="PTHR30482:SF10">
    <property type="entry name" value="HIGH-AFFINITY BRANCHED-CHAIN AMINO ACID TRANSPORT PROTEIN BRAE"/>
    <property type="match status" value="1"/>
</dbReference>
<name>A0ABW2BA31_9RHOB</name>
<keyword evidence="2" id="KW-1003">Cell membrane</keyword>
<feature type="transmembrane region" description="Helical" evidence="6">
    <location>
        <begin position="129"/>
        <end position="146"/>
    </location>
</feature>
<dbReference type="CDD" id="cd06581">
    <property type="entry name" value="TM_PBP1_LivM_like"/>
    <property type="match status" value="1"/>
</dbReference>
<feature type="transmembrane region" description="Helical" evidence="6">
    <location>
        <begin position="49"/>
        <end position="71"/>
    </location>
</feature>
<feature type="transmembrane region" description="Helical" evidence="6">
    <location>
        <begin position="83"/>
        <end position="109"/>
    </location>
</feature>
<keyword evidence="3 6" id="KW-0812">Transmembrane</keyword>
<comment type="subcellular location">
    <subcellularLocation>
        <location evidence="1">Cell membrane</location>
        <topology evidence="1">Multi-pass membrane protein</topology>
    </subcellularLocation>
</comment>
<dbReference type="Pfam" id="PF02653">
    <property type="entry name" value="BPD_transp_2"/>
    <property type="match status" value="1"/>
</dbReference>
<comment type="caution">
    <text evidence="7">The sequence shown here is derived from an EMBL/GenBank/DDBJ whole genome shotgun (WGS) entry which is preliminary data.</text>
</comment>
<protein>
    <submittedName>
        <fullName evidence="7">Branched-chain amino acid ABC transporter permease</fullName>
    </submittedName>
</protein>
<evidence type="ECO:0000256" key="4">
    <source>
        <dbReference type="ARBA" id="ARBA00022989"/>
    </source>
</evidence>
<organism evidence="7 8">
    <name type="scientific">Sulfitobacter porphyrae</name>
    <dbReference type="NCBI Taxonomy" id="1246864"/>
    <lineage>
        <taxon>Bacteria</taxon>
        <taxon>Pseudomonadati</taxon>
        <taxon>Pseudomonadota</taxon>
        <taxon>Alphaproteobacteria</taxon>
        <taxon>Rhodobacterales</taxon>
        <taxon>Roseobacteraceae</taxon>
        <taxon>Sulfitobacter</taxon>
    </lineage>
</organism>
<keyword evidence="5 6" id="KW-0472">Membrane</keyword>
<evidence type="ECO:0000313" key="8">
    <source>
        <dbReference type="Proteomes" id="UP001596353"/>
    </source>
</evidence>
<dbReference type="PANTHER" id="PTHR30482">
    <property type="entry name" value="HIGH-AFFINITY BRANCHED-CHAIN AMINO ACID TRANSPORT SYSTEM PERMEASE"/>
    <property type="match status" value="1"/>
</dbReference>
<proteinExistence type="predicted"/>
<dbReference type="EMBL" id="JBHSWG010000003">
    <property type="protein sequence ID" value="MFC6762057.1"/>
    <property type="molecule type" value="Genomic_DNA"/>
</dbReference>
<sequence length="174" mass="18669">MAMLVVVTYLVLERLVRSPWGRVLRAIREDETAARGLGKNPESYRLQAFAIGGFVMGLGGAAQAHFIGFIAPDNYLPTLTFQVWTMLIIGGSGNMRGAVLGGVLVWGIWAISANLVSQFFPPSEQARAASLQIVLIGVALCVVLLFRPRGILGENGTVSRHLKARKKPASGQPA</sequence>
<evidence type="ECO:0000256" key="6">
    <source>
        <dbReference type="SAM" id="Phobius"/>
    </source>
</evidence>
<gene>
    <name evidence="7" type="ORF">ACFQFQ_25180</name>
</gene>
<keyword evidence="8" id="KW-1185">Reference proteome</keyword>
<evidence type="ECO:0000256" key="1">
    <source>
        <dbReference type="ARBA" id="ARBA00004651"/>
    </source>
</evidence>
<accession>A0ABW2BA31</accession>
<dbReference type="Proteomes" id="UP001596353">
    <property type="component" value="Unassembled WGS sequence"/>
</dbReference>
<evidence type="ECO:0000256" key="2">
    <source>
        <dbReference type="ARBA" id="ARBA00022475"/>
    </source>
</evidence>
<evidence type="ECO:0000313" key="7">
    <source>
        <dbReference type="EMBL" id="MFC6762057.1"/>
    </source>
</evidence>
<reference evidence="8" key="1">
    <citation type="journal article" date="2019" name="Int. J. Syst. Evol. Microbiol.">
        <title>The Global Catalogue of Microorganisms (GCM) 10K type strain sequencing project: providing services to taxonomists for standard genome sequencing and annotation.</title>
        <authorList>
            <consortium name="The Broad Institute Genomics Platform"/>
            <consortium name="The Broad Institute Genome Sequencing Center for Infectious Disease"/>
            <person name="Wu L."/>
            <person name="Ma J."/>
        </authorList>
    </citation>
    <scope>NUCLEOTIDE SEQUENCE [LARGE SCALE GENOMIC DNA]</scope>
    <source>
        <strain evidence="8">CCUG 66188</strain>
    </source>
</reference>
<evidence type="ECO:0000256" key="3">
    <source>
        <dbReference type="ARBA" id="ARBA00022692"/>
    </source>
</evidence>
<dbReference type="InterPro" id="IPR001851">
    <property type="entry name" value="ABC_transp_permease"/>
</dbReference>
<dbReference type="InterPro" id="IPR043428">
    <property type="entry name" value="LivM-like"/>
</dbReference>